<evidence type="ECO:0000313" key="7">
    <source>
        <dbReference type="EMBL" id="KAK3590456.1"/>
    </source>
</evidence>
<dbReference type="Gene3D" id="3.30.750.24">
    <property type="entry name" value="STAS domain"/>
    <property type="match status" value="1"/>
</dbReference>
<feature type="transmembrane region" description="Helical" evidence="5">
    <location>
        <begin position="145"/>
        <end position="173"/>
    </location>
</feature>
<dbReference type="Proteomes" id="UP001195483">
    <property type="component" value="Unassembled WGS sequence"/>
</dbReference>
<comment type="subcellular location">
    <subcellularLocation>
        <location evidence="1">Membrane</location>
        <topology evidence="1">Multi-pass membrane protein</topology>
    </subcellularLocation>
</comment>
<reference evidence="7" key="2">
    <citation type="journal article" date="2021" name="Genome Biol. Evol.">
        <title>Developing a high-quality reference genome for a parasitic bivalve with doubly uniparental inheritance (Bivalvia: Unionida).</title>
        <authorList>
            <person name="Smith C.H."/>
        </authorList>
    </citation>
    <scope>NUCLEOTIDE SEQUENCE</scope>
    <source>
        <strain evidence="7">CHS0354</strain>
        <tissue evidence="7">Mantle</tissue>
    </source>
</reference>
<feature type="transmembrane region" description="Helical" evidence="5">
    <location>
        <begin position="447"/>
        <end position="469"/>
    </location>
</feature>
<evidence type="ECO:0000256" key="5">
    <source>
        <dbReference type="SAM" id="Phobius"/>
    </source>
</evidence>
<dbReference type="AlphaFoldDB" id="A0AAE0SEJ0"/>
<dbReference type="SUPFAM" id="SSF52091">
    <property type="entry name" value="SpoIIaa-like"/>
    <property type="match status" value="1"/>
</dbReference>
<evidence type="ECO:0000259" key="6">
    <source>
        <dbReference type="PROSITE" id="PS50801"/>
    </source>
</evidence>
<proteinExistence type="predicted"/>
<dbReference type="InterPro" id="IPR001902">
    <property type="entry name" value="SLC26A/SulP_fam"/>
</dbReference>
<evidence type="ECO:0000256" key="4">
    <source>
        <dbReference type="ARBA" id="ARBA00023136"/>
    </source>
</evidence>
<dbReference type="PROSITE" id="PS50801">
    <property type="entry name" value="STAS"/>
    <property type="match status" value="1"/>
</dbReference>
<accession>A0AAE0SEJ0</accession>
<dbReference type="CDD" id="cd07042">
    <property type="entry name" value="STAS_SulP_like_sulfate_transporter"/>
    <property type="match status" value="1"/>
</dbReference>
<feature type="transmembrane region" description="Helical" evidence="5">
    <location>
        <begin position="507"/>
        <end position="537"/>
    </location>
</feature>
<dbReference type="GO" id="GO:0016020">
    <property type="term" value="C:membrane"/>
    <property type="evidence" value="ECO:0007669"/>
    <property type="project" value="UniProtKB-SubCell"/>
</dbReference>
<evidence type="ECO:0000256" key="3">
    <source>
        <dbReference type="ARBA" id="ARBA00022989"/>
    </source>
</evidence>
<dbReference type="InterPro" id="IPR011547">
    <property type="entry name" value="SLC26A/SulP_dom"/>
</dbReference>
<protein>
    <recommendedName>
        <fullName evidence="6">STAS domain-containing protein</fullName>
    </recommendedName>
</protein>
<reference evidence="7" key="3">
    <citation type="submission" date="2023-05" db="EMBL/GenBank/DDBJ databases">
        <authorList>
            <person name="Smith C.H."/>
        </authorList>
    </citation>
    <scope>NUCLEOTIDE SEQUENCE</scope>
    <source>
        <strain evidence="7">CHS0354</strain>
        <tissue evidence="7">Mantle</tissue>
    </source>
</reference>
<feature type="domain" description="STAS" evidence="6">
    <location>
        <begin position="561"/>
        <end position="827"/>
    </location>
</feature>
<organism evidence="7 8">
    <name type="scientific">Potamilus streckersoni</name>
    <dbReference type="NCBI Taxonomy" id="2493646"/>
    <lineage>
        <taxon>Eukaryota</taxon>
        <taxon>Metazoa</taxon>
        <taxon>Spiralia</taxon>
        <taxon>Lophotrochozoa</taxon>
        <taxon>Mollusca</taxon>
        <taxon>Bivalvia</taxon>
        <taxon>Autobranchia</taxon>
        <taxon>Heteroconchia</taxon>
        <taxon>Palaeoheterodonta</taxon>
        <taxon>Unionida</taxon>
        <taxon>Unionoidea</taxon>
        <taxon>Unionidae</taxon>
        <taxon>Ambleminae</taxon>
        <taxon>Lampsilini</taxon>
        <taxon>Potamilus</taxon>
    </lineage>
</organism>
<keyword evidence="2 5" id="KW-0812">Transmembrane</keyword>
<dbReference type="EMBL" id="JAEAOA010000404">
    <property type="protein sequence ID" value="KAK3590456.1"/>
    <property type="molecule type" value="Genomic_DNA"/>
</dbReference>
<feature type="transmembrane region" description="Helical" evidence="5">
    <location>
        <begin position="217"/>
        <end position="240"/>
    </location>
</feature>
<keyword evidence="8" id="KW-1185">Reference proteome</keyword>
<evidence type="ECO:0000256" key="1">
    <source>
        <dbReference type="ARBA" id="ARBA00004141"/>
    </source>
</evidence>
<feature type="transmembrane region" description="Helical" evidence="5">
    <location>
        <begin position="322"/>
        <end position="343"/>
    </location>
</feature>
<dbReference type="Pfam" id="PF01740">
    <property type="entry name" value="STAS"/>
    <property type="match status" value="1"/>
</dbReference>
<dbReference type="InterPro" id="IPR002645">
    <property type="entry name" value="STAS_dom"/>
</dbReference>
<dbReference type="PANTHER" id="PTHR11814">
    <property type="entry name" value="SULFATE TRANSPORTER"/>
    <property type="match status" value="1"/>
</dbReference>
<dbReference type="NCBIfam" id="TIGR00815">
    <property type="entry name" value="sulP"/>
    <property type="match status" value="1"/>
</dbReference>
<feature type="transmembrane region" description="Helical" evidence="5">
    <location>
        <begin position="375"/>
        <end position="394"/>
    </location>
</feature>
<keyword evidence="3 5" id="KW-1133">Transmembrane helix</keyword>
<feature type="transmembrane region" description="Helical" evidence="5">
    <location>
        <begin position="475"/>
        <end position="495"/>
    </location>
</feature>
<dbReference type="Pfam" id="PF00916">
    <property type="entry name" value="Sulfate_transp"/>
    <property type="match status" value="1"/>
</dbReference>
<dbReference type="GO" id="GO:0055085">
    <property type="term" value="P:transmembrane transport"/>
    <property type="evidence" value="ECO:0007669"/>
    <property type="project" value="InterPro"/>
</dbReference>
<dbReference type="InterPro" id="IPR036513">
    <property type="entry name" value="STAS_dom_sf"/>
</dbReference>
<name>A0AAE0SEJ0_9BIVA</name>
<feature type="transmembrane region" description="Helical" evidence="5">
    <location>
        <begin position="105"/>
        <end position="125"/>
    </location>
</feature>
<evidence type="ECO:0000256" key="2">
    <source>
        <dbReference type="ARBA" id="ARBA00022692"/>
    </source>
</evidence>
<reference evidence="7" key="1">
    <citation type="journal article" date="2021" name="Genome Biol. Evol.">
        <title>A High-Quality Reference Genome for a Parasitic Bivalve with Doubly Uniparental Inheritance (Bivalvia: Unionida).</title>
        <authorList>
            <person name="Smith C.H."/>
        </authorList>
    </citation>
    <scope>NUCLEOTIDE SEQUENCE</scope>
    <source>
        <strain evidence="7">CHS0354</strain>
    </source>
</reference>
<sequence length="856" mass="95553">MSQQRSFSVVDGMPMAPTNIVTKTKTRRFSCPPVNAVEMSVNIKRAPLTQVAFDELHLKSDQESTSWREKMKMQCYCSKHRLWKIITSYFPVIKVIRYYKIRDNLLNDFLSGLTIGILHVPQALAFGQLTSVKVAGGLYTSVWPVLLYVIFGTSAHVSMGTSAVISIVTAAVVDREADAFKLMNQHLLNSTVNGTDSVVWESISEFMDFKEGVSMNISFFTGIILLAMGLLRLGFITAYLSESFFSAFTSGAGVHIAISQLPAILGLKIPRFGGNYKIFKTCAAIFGSITEVNVATLLIGVISGIIILLVKDCINERFKHKLIIPIPIELFIVVGSTLISYLVGFKEMFNVDIVEHIPQTIPPPQMPNMANVENYIVDCFVMAILVFANTIAMAKICAKRHNYELDDSQELIAYGMCNFGSSFFKCFPSAVAPPRSMVASSMNTKSTISGIFSMALMLLLILVMSPLFMHLPKSALAAIIVVALKGLFIQLNICVKYWKVNKIDFVIWFFTFFSVVFLDIDFGLGIGVGVALITVVFQTQFAKGYRVGRTIKDTALVEHKRYTDAMEIPGIKIFRFHSNLYFANAEIFRTALYRSTVNPRKILKYLKKMEKKKAKEEKERKVSRDSSVQYENKNGSGISIIENSVKIDLNNKDGTMNGTNDNGTTKMKFQRLDSLSSVNSRKSSLTGVDNPIYKDDVQLTGSDGQLNILTPKEVTLVKRNMSISSLTTLGSDAEDPEDGSALMTNENFQKLRRIHHVIIDCAPINYLDTSGANVLTHIFTEYDHVNIKLLLARVCLDVRHTMEHAGVFDKIPRENMFLDVPDAIAVARMSVALPFSEELEDFSYEEATEDSYVARM</sequence>
<keyword evidence="4 5" id="KW-0472">Membrane</keyword>
<evidence type="ECO:0000313" key="8">
    <source>
        <dbReference type="Proteomes" id="UP001195483"/>
    </source>
</evidence>
<comment type="caution">
    <text evidence="7">The sequence shown here is derived from an EMBL/GenBank/DDBJ whole genome shotgun (WGS) entry which is preliminary data.</text>
</comment>
<feature type="transmembrane region" description="Helical" evidence="5">
    <location>
        <begin position="292"/>
        <end position="310"/>
    </location>
</feature>
<gene>
    <name evidence="7" type="ORF">CHS0354_005757</name>
</gene>